<dbReference type="InterPro" id="IPR016047">
    <property type="entry name" value="M23ase_b-sheet_dom"/>
</dbReference>
<keyword evidence="7" id="KW-1185">Reference proteome</keyword>
<organism evidence="5 6">
    <name type="scientific">Tsukamurella pseudospumae</name>
    <dbReference type="NCBI Taxonomy" id="239498"/>
    <lineage>
        <taxon>Bacteria</taxon>
        <taxon>Bacillati</taxon>
        <taxon>Actinomycetota</taxon>
        <taxon>Actinomycetes</taxon>
        <taxon>Mycobacteriales</taxon>
        <taxon>Tsukamurellaceae</taxon>
        <taxon>Tsukamurella</taxon>
    </lineage>
</organism>
<dbReference type="InterPro" id="IPR011055">
    <property type="entry name" value="Dup_hybrid_motif"/>
</dbReference>
<dbReference type="Proteomes" id="UP000070409">
    <property type="component" value="Unassembled WGS sequence"/>
</dbReference>
<sequence length="170" mass="17488">MRTVTRTSLAALAVLLVGAGAPSATALDYDWPLDPRPSVARPFANPQKRWQPGHRGADLAAAPGQAVYAAGAGRVNHVGRVDDRVVISVLHPNGLLTTYEPIDGPLVQEGDQVGTGTALGRVAAGHEGCPASACLHWGLRRGSGHAAEYFNPLLLVGAAPVRLLPDAGGA</sequence>
<dbReference type="InterPro" id="IPR050570">
    <property type="entry name" value="Cell_wall_metabolism_enzyme"/>
</dbReference>
<dbReference type="PANTHER" id="PTHR21666:SF289">
    <property type="entry name" value="L-ALA--D-GLU ENDOPEPTIDASE"/>
    <property type="match status" value="1"/>
</dbReference>
<dbReference type="Pfam" id="PF01551">
    <property type="entry name" value="Peptidase_M23"/>
    <property type="match status" value="1"/>
</dbReference>
<dbReference type="EMBL" id="LSRE01000015">
    <property type="protein sequence ID" value="KXO97855.1"/>
    <property type="molecule type" value="Genomic_DNA"/>
</dbReference>
<feature type="domain" description="M23ase beta-sheet core" evidence="3">
    <location>
        <begin position="53"/>
        <end position="143"/>
    </location>
</feature>
<evidence type="ECO:0000313" key="6">
    <source>
        <dbReference type="Proteomes" id="UP000070258"/>
    </source>
</evidence>
<dbReference type="SUPFAM" id="SSF51261">
    <property type="entry name" value="Duplicated hybrid motif"/>
    <property type="match status" value="1"/>
</dbReference>
<protein>
    <submittedName>
        <fullName evidence="5">Peptidase</fullName>
    </submittedName>
</protein>
<reference evidence="4 7" key="3">
    <citation type="submission" date="2016-02" db="EMBL/GenBank/DDBJ databases">
        <authorList>
            <person name="Teng J.L."/>
            <person name="Tang Y."/>
            <person name="Huang Y."/>
            <person name="Guo F."/>
            <person name="Wei W."/>
            <person name="Chen J.H."/>
            <person name="Wong S.Y."/>
            <person name="Lau S.K."/>
            <person name="Woo P.C."/>
        </authorList>
    </citation>
    <scope>NUCLEOTIDE SEQUENCE [LARGE SCALE GENOMIC DNA]</scope>
    <source>
        <strain evidence="4 7">JCM 13375</strain>
    </source>
</reference>
<dbReference type="PANTHER" id="PTHR21666">
    <property type="entry name" value="PEPTIDASE-RELATED"/>
    <property type="match status" value="1"/>
</dbReference>
<keyword evidence="1 2" id="KW-0732">Signal</keyword>
<dbReference type="AlphaFoldDB" id="A0A138ATX7"/>
<dbReference type="GO" id="GO:0004222">
    <property type="term" value="F:metalloendopeptidase activity"/>
    <property type="evidence" value="ECO:0007669"/>
    <property type="project" value="TreeGrafter"/>
</dbReference>
<evidence type="ECO:0000313" key="7">
    <source>
        <dbReference type="Proteomes" id="UP000070409"/>
    </source>
</evidence>
<dbReference type="Gene3D" id="2.70.70.10">
    <property type="entry name" value="Glucose Permease (Domain IIA)"/>
    <property type="match status" value="1"/>
</dbReference>
<evidence type="ECO:0000313" key="5">
    <source>
        <dbReference type="EMBL" id="KXP13836.1"/>
    </source>
</evidence>
<reference evidence="6" key="2">
    <citation type="submission" date="2016-02" db="EMBL/GenBank/DDBJ databases">
        <authorList>
            <person name="Wen L."/>
            <person name="He K."/>
            <person name="Yang H."/>
        </authorList>
    </citation>
    <scope>NUCLEOTIDE SEQUENCE [LARGE SCALE GENOMIC DNA]</scope>
    <source>
        <strain evidence="6">JCM 15929</strain>
    </source>
</reference>
<comment type="caution">
    <text evidence="5">The sequence shown here is derived from an EMBL/GenBank/DDBJ whole genome shotgun (WGS) entry which is preliminary data.</text>
</comment>
<name>A0A138ATX7_9ACTN</name>
<evidence type="ECO:0000313" key="4">
    <source>
        <dbReference type="EMBL" id="KXO97855.1"/>
    </source>
</evidence>
<evidence type="ECO:0000256" key="1">
    <source>
        <dbReference type="ARBA" id="ARBA00022729"/>
    </source>
</evidence>
<accession>A0A138ATX7</accession>
<gene>
    <name evidence="5" type="ORF">AXK60_22980</name>
    <name evidence="4" type="ORF">AXK61_21020</name>
</gene>
<dbReference type="OrthoDB" id="5245088at2"/>
<feature type="signal peptide" evidence="2">
    <location>
        <begin position="1"/>
        <end position="26"/>
    </location>
</feature>
<reference evidence="5" key="1">
    <citation type="submission" date="2016-02" db="EMBL/GenBank/DDBJ databases">
        <authorList>
            <person name="Teng J.L."/>
            <person name="Yang Y."/>
            <person name="Huang Y."/>
            <person name="Guo F."/>
            <person name="Wei W."/>
            <person name="Chen J.H."/>
            <person name="Wong S.Y."/>
            <person name="Lau S.K."/>
            <person name="Woo P.C."/>
        </authorList>
    </citation>
    <scope>NUCLEOTIDE SEQUENCE</scope>
    <source>
        <strain evidence="5">JCM 15929</strain>
    </source>
</reference>
<dbReference type="Proteomes" id="UP000070258">
    <property type="component" value="Unassembled WGS sequence"/>
</dbReference>
<dbReference type="STRING" id="239498.AXK60_22980"/>
<dbReference type="EMBL" id="LSRF01000010">
    <property type="protein sequence ID" value="KXP13836.1"/>
    <property type="molecule type" value="Genomic_DNA"/>
</dbReference>
<evidence type="ECO:0000256" key="2">
    <source>
        <dbReference type="SAM" id="SignalP"/>
    </source>
</evidence>
<dbReference type="CDD" id="cd12797">
    <property type="entry name" value="M23_peptidase"/>
    <property type="match status" value="1"/>
</dbReference>
<feature type="chain" id="PRO_5007483595" evidence="2">
    <location>
        <begin position="27"/>
        <end position="170"/>
    </location>
</feature>
<dbReference type="RefSeq" id="WP_068570399.1">
    <property type="nucleotide sequence ID" value="NZ_LSRE01000015.1"/>
</dbReference>
<evidence type="ECO:0000259" key="3">
    <source>
        <dbReference type="Pfam" id="PF01551"/>
    </source>
</evidence>
<proteinExistence type="predicted"/>